<evidence type="ECO:0000313" key="1">
    <source>
        <dbReference type="EMBL" id="KKN33552.1"/>
    </source>
</evidence>
<proteinExistence type="predicted"/>
<name>A0A0F9Q927_9ZZZZ</name>
<protein>
    <submittedName>
        <fullName evidence="1">Uncharacterized protein</fullName>
    </submittedName>
</protein>
<accession>A0A0F9Q927</accession>
<sequence length="72" mass="8276">MNEKLCKLCEEPQVRVRKSQTTRLYGVAVSENDDYVNQPPRENSLFYSVSYYFRGNGIKGLKMDNKGVAIVK</sequence>
<dbReference type="AlphaFoldDB" id="A0A0F9Q927"/>
<organism evidence="1">
    <name type="scientific">marine sediment metagenome</name>
    <dbReference type="NCBI Taxonomy" id="412755"/>
    <lineage>
        <taxon>unclassified sequences</taxon>
        <taxon>metagenomes</taxon>
        <taxon>ecological metagenomes</taxon>
    </lineage>
</organism>
<dbReference type="EMBL" id="LAZR01002168">
    <property type="protein sequence ID" value="KKN33552.1"/>
    <property type="molecule type" value="Genomic_DNA"/>
</dbReference>
<reference evidence="1" key="1">
    <citation type="journal article" date="2015" name="Nature">
        <title>Complex archaea that bridge the gap between prokaryotes and eukaryotes.</title>
        <authorList>
            <person name="Spang A."/>
            <person name="Saw J.H."/>
            <person name="Jorgensen S.L."/>
            <person name="Zaremba-Niedzwiedzka K."/>
            <person name="Martijn J."/>
            <person name="Lind A.E."/>
            <person name="van Eijk R."/>
            <person name="Schleper C."/>
            <person name="Guy L."/>
            <person name="Ettema T.J."/>
        </authorList>
    </citation>
    <scope>NUCLEOTIDE SEQUENCE</scope>
</reference>
<gene>
    <name evidence="1" type="ORF">LCGC14_0802550</name>
</gene>
<comment type="caution">
    <text evidence="1">The sequence shown here is derived from an EMBL/GenBank/DDBJ whole genome shotgun (WGS) entry which is preliminary data.</text>
</comment>